<dbReference type="CDD" id="cd02440">
    <property type="entry name" value="AdoMet_MTases"/>
    <property type="match status" value="1"/>
</dbReference>
<dbReference type="PANTHER" id="PTHR43042">
    <property type="entry name" value="SAM-DEPENDENT METHYLTRANSFERASE"/>
    <property type="match status" value="1"/>
</dbReference>
<dbReference type="InterPro" id="IPR029063">
    <property type="entry name" value="SAM-dependent_MTases_sf"/>
</dbReference>
<dbReference type="InterPro" id="IPR019614">
    <property type="entry name" value="SAM-dep_methyl-trfase"/>
</dbReference>
<dbReference type="Proteomes" id="UP000319828">
    <property type="component" value="Unassembled WGS sequence"/>
</dbReference>
<protein>
    <submittedName>
        <fullName evidence="6">Methyltransferase</fullName>
    </submittedName>
</protein>
<evidence type="ECO:0000313" key="7">
    <source>
        <dbReference type="Proteomes" id="UP000319828"/>
    </source>
</evidence>
<dbReference type="GO" id="GO:0006364">
    <property type="term" value="P:rRNA processing"/>
    <property type="evidence" value="ECO:0007669"/>
    <property type="project" value="UniProtKB-KW"/>
</dbReference>
<gene>
    <name evidence="6" type="ORF">FOF44_02490</name>
</gene>
<dbReference type="SUPFAM" id="SSF53335">
    <property type="entry name" value="S-adenosyl-L-methionine-dependent methyltransferases"/>
    <property type="match status" value="1"/>
</dbReference>
<evidence type="ECO:0000256" key="3">
    <source>
        <dbReference type="ARBA" id="ARBA00022679"/>
    </source>
</evidence>
<organism evidence="6 7">
    <name type="scientific">Vibrio algivorus</name>
    <dbReference type="NCBI Taxonomy" id="1667024"/>
    <lineage>
        <taxon>Bacteria</taxon>
        <taxon>Pseudomonadati</taxon>
        <taxon>Pseudomonadota</taxon>
        <taxon>Gammaproteobacteria</taxon>
        <taxon>Vibrionales</taxon>
        <taxon>Vibrionaceae</taxon>
        <taxon>Vibrio</taxon>
    </lineage>
</organism>
<dbReference type="GO" id="GO:0032259">
    <property type="term" value="P:methylation"/>
    <property type="evidence" value="ECO:0007669"/>
    <property type="project" value="UniProtKB-KW"/>
</dbReference>
<reference evidence="6 7" key="1">
    <citation type="submission" date="2019-07" db="EMBL/GenBank/DDBJ databases">
        <title>The draft genome sequence of Vibrio algivorus M1486.</title>
        <authorList>
            <person name="Meng X."/>
        </authorList>
    </citation>
    <scope>NUCLEOTIDE SEQUENCE [LARGE SCALE GENOMIC DNA]</scope>
    <source>
        <strain evidence="6 7">M1486</strain>
    </source>
</reference>
<dbReference type="EMBL" id="VMKJ01000002">
    <property type="protein sequence ID" value="TVO39474.1"/>
    <property type="molecule type" value="Genomic_DNA"/>
</dbReference>
<accession>A0A557PFR4</accession>
<evidence type="ECO:0000313" key="6">
    <source>
        <dbReference type="EMBL" id="TVO39474.1"/>
    </source>
</evidence>
<name>A0A557PFR4_9VIBR</name>
<evidence type="ECO:0000259" key="5">
    <source>
        <dbReference type="Pfam" id="PF10672"/>
    </source>
</evidence>
<evidence type="ECO:0000256" key="4">
    <source>
        <dbReference type="ARBA" id="ARBA00022691"/>
    </source>
</evidence>
<dbReference type="RefSeq" id="WP_144387379.1">
    <property type="nucleotide sequence ID" value="NZ_CANNCB010000001.1"/>
</dbReference>
<evidence type="ECO:0000256" key="1">
    <source>
        <dbReference type="ARBA" id="ARBA00022552"/>
    </source>
</evidence>
<sequence length="315" mass="35460">MEITQLDIFFKRIKEQLPVCEGEMRRLFHGRGQTFQGLEQITADWVGKQLIVTLFKPVEDDFNQALKLGLTELFASDVWQSAGGIGIGLQHRYQYGAPFETIAGEIQENTIGIENGLKYQLVLGKNQNMGIFLDMRLGRQWVQEHSQGKRVLNLFAYTCGFSVAAKAGGADQVVNVDMAKGALSRGRDNHRLNEHDMSDVTFMGYDIFRSWGKITKYGPYDLVIIDPPSFQKGSFALTKDYKRILRKLPTLLNEGGEVFACVNSPVVSEDFLIDSMAEEAPELRFVERLANPEEFADIDDQASLKVMIFSSKPES</sequence>
<evidence type="ECO:0000256" key="2">
    <source>
        <dbReference type="ARBA" id="ARBA00022603"/>
    </source>
</evidence>
<comment type="caution">
    <text evidence="6">The sequence shown here is derived from an EMBL/GenBank/DDBJ whole genome shotgun (WGS) entry which is preliminary data.</text>
</comment>
<proteinExistence type="predicted"/>
<keyword evidence="4" id="KW-0949">S-adenosyl-L-methionine</keyword>
<keyword evidence="2 6" id="KW-0489">Methyltransferase</keyword>
<dbReference type="OrthoDB" id="9805492at2"/>
<feature type="domain" description="S-adenosylmethionine-dependent methyltransferase" evidence="5">
    <location>
        <begin position="25"/>
        <end position="309"/>
    </location>
</feature>
<dbReference type="GO" id="GO:0008168">
    <property type="term" value="F:methyltransferase activity"/>
    <property type="evidence" value="ECO:0007669"/>
    <property type="project" value="UniProtKB-KW"/>
</dbReference>
<keyword evidence="1" id="KW-0698">rRNA processing</keyword>
<dbReference type="Gene3D" id="3.40.50.150">
    <property type="entry name" value="Vaccinia Virus protein VP39"/>
    <property type="match status" value="1"/>
</dbReference>
<keyword evidence="3 6" id="KW-0808">Transferase</keyword>
<dbReference type="AlphaFoldDB" id="A0A557PFR4"/>
<dbReference type="PANTHER" id="PTHR43042:SF3">
    <property type="entry name" value="RIBOSOMAL RNA LARGE SUBUNIT METHYLTRANSFERASE YWBD-RELATED"/>
    <property type="match status" value="1"/>
</dbReference>
<dbReference type="Pfam" id="PF10672">
    <property type="entry name" value="Methyltrans_SAM"/>
    <property type="match status" value="1"/>
</dbReference>